<evidence type="ECO:0000256" key="1">
    <source>
        <dbReference type="ARBA" id="ARBA00023125"/>
    </source>
</evidence>
<dbReference type="Proteomes" id="UP000190857">
    <property type="component" value="Unassembled WGS sequence"/>
</dbReference>
<evidence type="ECO:0000313" key="5">
    <source>
        <dbReference type="EMBL" id="SKC36495.1"/>
    </source>
</evidence>
<dbReference type="Pfam" id="PF13411">
    <property type="entry name" value="MerR_1"/>
    <property type="match status" value="1"/>
</dbReference>
<dbReference type="PROSITE" id="PS50937">
    <property type="entry name" value="HTH_MERR_2"/>
    <property type="match status" value="1"/>
</dbReference>
<protein>
    <submittedName>
        <fullName evidence="5">DNA-binding transcriptional regulator, MerR family</fullName>
    </submittedName>
</protein>
<dbReference type="Gene3D" id="1.10.1660.10">
    <property type="match status" value="1"/>
</dbReference>
<keyword evidence="2" id="KW-0175">Coiled coil</keyword>
<dbReference type="GO" id="GO:0003700">
    <property type="term" value="F:DNA-binding transcription factor activity"/>
    <property type="evidence" value="ECO:0007669"/>
    <property type="project" value="InterPro"/>
</dbReference>
<dbReference type="GO" id="GO:0003677">
    <property type="term" value="F:DNA binding"/>
    <property type="evidence" value="ECO:0007669"/>
    <property type="project" value="UniProtKB-KW"/>
</dbReference>
<sequence length="145" mass="15943">MRIGELSARSGVSARSLRYYETQRLLSPGRTTGGQRVYSEEQLGFVLQIQELFRAGFCSSVIQELLPVLGSSRRDAEELRSAFDAAAARLESEKESIEAELLALNAMRLRLGLAPDTRVSLQGGGHDSSPAAAPAPFDHRDRRLR</sequence>
<dbReference type="SUPFAM" id="SSF46955">
    <property type="entry name" value="Putative DNA-binding domain"/>
    <property type="match status" value="1"/>
</dbReference>
<evidence type="ECO:0000256" key="2">
    <source>
        <dbReference type="SAM" id="Coils"/>
    </source>
</evidence>
<dbReference type="PRINTS" id="PR00040">
    <property type="entry name" value="HTHMERR"/>
</dbReference>
<evidence type="ECO:0000313" key="6">
    <source>
        <dbReference type="Proteomes" id="UP000190857"/>
    </source>
</evidence>
<dbReference type="InterPro" id="IPR009061">
    <property type="entry name" value="DNA-bd_dom_put_sf"/>
</dbReference>
<feature type="coiled-coil region" evidence="2">
    <location>
        <begin position="73"/>
        <end position="107"/>
    </location>
</feature>
<dbReference type="EMBL" id="FUZP01000001">
    <property type="protein sequence ID" value="SKC36495.1"/>
    <property type="molecule type" value="Genomic_DNA"/>
</dbReference>
<feature type="domain" description="HTH merR-type" evidence="4">
    <location>
        <begin position="1"/>
        <end position="68"/>
    </location>
</feature>
<dbReference type="InterPro" id="IPR047057">
    <property type="entry name" value="MerR_fam"/>
</dbReference>
<dbReference type="InterPro" id="IPR000551">
    <property type="entry name" value="MerR-type_HTH_dom"/>
</dbReference>
<dbReference type="SMART" id="SM00422">
    <property type="entry name" value="HTH_MERR"/>
    <property type="match status" value="1"/>
</dbReference>
<dbReference type="PANTHER" id="PTHR30204">
    <property type="entry name" value="REDOX-CYCLING DRUG-SENSING TRANSCRIPTIONAL ACTIVATOR SOXR"/>
    <property type="match status" value="1"/>
</dbReference>
<keyword evidence="6" id="KW-1185">Reference proteome</keyword>
<dbReference type="OrthoDB" id="9802039at2"/>
<name>A0A1T5IBI6_9MICO</name>
<evidence type="ECO:0000259" key="4">
    <source>
        <dbReference type="PROSITE" id="PS50937"/>
    </source>
</evidence>
<gene>
    <name evidence="5" type="ORF">SAMN06309945_0205</name>
</gene>
<dbReference type="RefSeq" id="WP_079726447.1">
    <property type="nucleotide sequence ID" value="NZ_FUZP01000001.1"/>
</dbReference>
<dbReference type="STRING" id="123320.SAMN06309945_0205"/>
<evidence type="ECO:0000256" key="3">
    <source>
        <dbReference type="SAM" id="MobiDB-lite"/>
    </source>
</evidence>
<accession>A0A1T5IBI6</accession>
<proteinExistence type="predicted"/>
<organism evidence="5 6">
    <name type="scientific">Okibacterium fritillariae</name>
    <dbReference type="NCBI Taxonomy" id="123320"/>
    <lineage>
        <taxon>Bacteria</taxon>
        <taxon>Bacillati</taxon>
        <taxon>Actinomycetota</taxon>
        <taxon>Actinomycetes</taxon>
        <taxon>Micrococcales</taxon>
        <taxon>Microbacteriaceae</taxon>
        <taxon>Okibacterium</taxon>
    </lineage>
</organism>
<dbReference type="PANTHER" id="PTHR30204:SF97">
    <property type="entry name" value="MERR FAMILY REGULATORY PROTEIN"/>
    <property type="match status" value="1"/>
</dbReference>
<keyword evidence="1 5" id="KW-0238">DNA-binding</keyword>
<reference evidence="5 6" key="1">
    <citation type="submission" date="2017-02" db="EMBL/GenBank/DDBJ databases">
        <authorList>
            <person name="Peterson S.W."/>
        </authorList>
    </citation>
    <scope>NUCLEOTIDE SEQUENCE [LARGE SCALE GENOMIC DNA]</scope>
    <source>
        <strain evidence="5 6">VKM Ac-2059</strain>
    </source>
</reference>
<dbReference type="AlphaFoldDB" id="A0A1T5IBI6"/>
<feature type="region of interest" description="Disordered" evidence="3">
    <location>
        <begin position="120"/>
        <end position="145"/>
    </location>
</feature>